<feature type="transmembrane region" description="Helical" evidence="1">
    <location>
        <begin position="65"/>
        <end position="90"/>
    </location>
</feature>
<evidence type="ECO:0000256" key="1">
    <source>
        <dbReference type="SAM" id="Phobius"/>
    </source>
</evidence>
<reference evidence="3 4" key="1">
    <citation type="submission" date="2013-04" db="EMBL/GenBank/DDBJ databases">
        <title>Oceanicola sp. 22II1-22F33 Genome Sequencing.</title>
        <authorList>
            <person name="Lai Q."/>
            <person name="Li G."/>
            <person name="Shao Z."/>
        </authorList>
    </citation>
    <scope>NUCLEOTIDE SEQUENCE [LARGE SCALE GENOMIC DNA]</scope>
    <source>
        <strain evidence="3 4">22II1-22F33</strain>
    </source>
</reference>
<dbReference type="SUPFAM" id="SSF81324">
    <property type="entry name" value="Voltage-gated potassium channels"/>
    <property type="match status" value="1"/>
</dbReference>
<name>A0A225NT62_9RHOB</name>
<dbReference type="Proteomes" id="UP000215377">
    <property type="component" value="Unassembled WGS sequence"/>
</dbReference>
<evidence type="ECO:0000313" key="3">
    <source>
        <dbReference type="EMBL" id="OWU78032.1"/>
    </source>
</evidence>
<gene>
    <name evidence="3" type="ORF">ATO3_02010</name>
</gene>
<proteinExistence type="predicted"/>
<organism evidence="3 4">
    <name type="scientific">Marinibacterium profundimaris</name>
    <dbReference type="NCBI Taxonomy" id="1679460"/>
    <lineage>
        <taxon>Bacteria</taxon>
        <taxon>Pseudomonadati</taxon>
        <taxon>Pseudomonadota</taxon>
        <taxon>Alphaproteobacteria</taxon>
        <taxon>Rhodobacterales</taxon>
        <taxon>Paracoccaceae</taxon>
        <taxon>Marinibacterium</taxon>
    </lineage>
</organism>
<protein>
    <recommendedName>
        <fullName evidence="2">Potassium channel domain-containing protein</fullName>
    </recommendedName>
</protein>
<dbReference type="Gene3D" id="1.10.287.70">
    <property type="match status" value="1"/>
</dbReference>
<feature type="domain" description="Potassium channel" evidence="2">
    <location>
        <begin position="16"/>
        <end position="80"/>
    </location>
</feature>
<sequence length="94" mass="9730">MLAGLTALSPILLTLVALIVINGLIIGRLQGWSRGDAIYHAFINATTVGYGDFRPTHGLAKVLSVVNAFLGLLLTGVFVGAGVFAVELAVQIAP</sequence>
<keyword evidence="1" id="KW-0472">Membrane</keyword>
<evidence type="ECO:0000259" key="2">
    <source>
        <dbReference type="Pfam" id="PF07885"/>
    </source>
</evidence>
<keyword evidence="1" id="KW-0812">Transmembrane</keyword>
<dbReference type="Pfam" id="PF07885">
    <property type="entry name" value="Ion_trans_2"/>
    <property type="match status" value="1"/>
</dbReference>
<dbReference type="AlphaFoldDB" id="A0A225NT62"/>
<keyword evidence="1" id="KW-1133">Transmembrane helix</keyword>
<evidence type="ECO:0000313" key="4">
    <source>
        <dbReference type="Proteomes" id="UP000215377"/>
    </source>
</evidence>
<keyword evidence="4" id="KW-1185">Reference proteome</keyword>
<comment type="caution">
    <text evidence="3">The sequence shown here is derived from an EMBL/GenBank/DDBJ whole genome shotgun (WGS) entry which is preliminary data.</text>
</comment>
<dbReference type="InterPro" id="IPR013099">
    <property type="entry name" value="K_chnl_dom"/>
</dbReference>
<accession>A0A225NT62</accession>
<dbReference type="EMBL" id="AQQR01000001">
    <property type="protein sequence ID" value="OWU78032.1"/>
    <property type="molecule type" value="Genomic_DNA"/>
</dbReference>
<feature type="transmembrane region" description="Helical" evidence="1">
    <location>
        <begin position="6"/>
        <end position="25"/>
    </location>
</feature>